<dbReference type="OrthoDB" id="9786961at2"/>
<evidence type="ECO:0000313" key="2">
    <source>
        <dbReference type="Proteomes" id="UP000019772"/>
    </source>
</evidence>
<dbReference type="Proteomes" id="UP000019772">
    <property type="component" value="Chromosome"/>
</dbReference>
<dbReference type="PATRIC" id="fig|1268072.3.peg.704"/>
<dbReference type="InterPro" id="IPR011604">
    <property type="entry name" value="PDDEXK-like_dom_sf"/>
</dbReference>
<gene>
    <name evidence="1" type="ORF">PSAB_03400</name>
</gene>
<dbReference type="HOGENOM" id="CLU_052173_0_0_9"/>
<dbReference type="STRING" id="1268072.PSAB_03400"/>
<proteinExistence type="predicted"/>
<dbReference type="InterPro" id="IPR019292">
    <property type="entry name" value="McrC"/>
</dbReference>
<dbReference type="EMBL" id="CP004078">
    <property type="protein sequence ID" value="AHV95616.1"/>
    <property type="molecule type" value="Genomic_DNA"/>
</dbReference>
<name>X4Z793_9BACL</name>
<accession>X4Z793</accession>
<dbReference type="PANTHER" id="PTHR38733:SF1">
    <property type="entry name" value="TYPE IV METHYL-DIRECTED RESTRICTION ENZYME ECOKMCRBC"/>
    <property type="match status" value="1"/>
</dbReference>
<evidence type="ECO:0000313" key="1">
    <source>
        <dbReference type="EMBL" id="AHV95616.1"/>
    </source>
</evidence>
<reference evidence="1 2" key="1">
    <citation type="journal article" date="2014" name="PLoS Genet.">
        <title>Comparative Genomic Analysis of N2-Fixing and Non-N2-Fixing Paenibacillus spp.: Organization, Evolution and Expression of the Nitrogen Fixation Genes.</title>
        <authorList>
            <person name="Xie J.B."/>
            <person name="Du Z."/>
            <person name="Bai L."/>
            <person name="Tian C."/>
            <person name="Zhang Y."/>
            <person name="Xie J.Y."/>
            <person name="Wang T."/>
            <person name="Liu X."/>
            <person name="Chen X."/>
            <person name="Cheng Q."/>
            <person name="Chen S."/>
            <person name="Li J."/>
        </authorList>
    </citation>
    <scope>NUCLEOTIDE SEQUENCE [LARGE SCALE GENOMIC DNA]</scope>
    <source>
        <strain evidence="1 2">T27</strain>
    </source>
</reference>
<dbReference type="AlphaFoldDB" id="X4Z793"/>
<dbReference type="KEGG" id="psab:PSAB_03400"/>
<dbReference type="Gene3D" id="3.90.320.10">
    <property type="match status" value="1"/>
</dbReference>
<protein>
    <submittedName>
        <fullName evidence="1">McrBC 5-methylcytosine restriction system component-like protein</fullName>
    </submittedName>
</protein>
<sequence>MTVRQVIELKEYQTIDGVQLTDSEVEWIKLRCSKALELRIGSNGIVSLTATSWIGRISLPYVEIRIRPKLPLNRIWNWLSWAYDLKSLRWVGSAGFDSNFEDMDWLIRFYVKACDRIAAIGLRKNYVSIEDAIPSVKGTLQSSLTVGRWQKQDYRFDCRFDEFTSWVNENRCIFAGLQSMRKLQIKDARLYLKLQALIDVFGQERSLFPPMTLTDAIGKQLLIRMQANRLNQQYSEAFSWLRLYWNCVTIADAEGAVKAESFLLDMNELYEAYVAARLRATLEPQGIRVIAQQHDWLAEEGRIKIVPDLILRDSSGREIIVDTKYKQKKDDTSINADVFQMLAYLTARKSDTAILLYASGPEREDRIKNTGFSVLQWSLNLESTGGYLEEESRLLNLINRVRGMFDNT</sequence>
<dbReference type="RefSeq" id="WP_025333205.1">
    <property type="nucleotide sequence ID" value="NZ_CP004078.1"/>
</dbReference>
<keyword evidence="2" id="KW-1185">Reference proteome</keyword>
<dbReference type="eggNOG" id="COG4268">
    <property type="taxonomic scope" value="Bacteria"/>
</dbReference>
<organism evidence="1 2">
    <name type="scientific">Paenibacillus sabinae T27</name>
    <dbReference type="NCBI Taxonomy" id="1268072"/>
    <lineage>
        <taxon>Bacteria</taxon>
        <taxon>Bacillati</taxon>
        <taxon>Bacillota</taxon>
        <taxon>Bacilli</taxon>
        <taxon>Bacillales</taxon>
        <taxon>Paenibacillaceae</taxon>
        <taxon>Paenibacillus</taxon>
    </lineage>
</organism>
<dbReference type="Pfam" id="PF10117">
    <property type="entry name" value="McrBC"/>
    <property type="match status" value="1"/>
</dbReference>
<dbReference type="PANTHER" id="PTHR38733">
    <property type="entry name" value="PROTEIN MCRC"/>
    <property type="match status" value="1"/>
</dbReference>